<feature type="compositionally biased region" description="Basic and acidic residues" evidence="9">
    <location>
        <begin position="385"/>
        <end position="412"/>
    </location>
</feature>
<dbReference type="Pfam" id="PF13177">
    <property type="entry name" value="DNA_pol3_delta2"/>
    <property type="match status" value="1"/>
</dbReference>
<comment type="caution">
    <text evidence="11">The sequence shown here is derived from an EMBL/GenBank/DDBJ whole genome shotgun (WGS) entry which is preliminary data.</text>
</comment>
<evidence type="ECO:0000256" key="8">
    <source>
        <dbReference type="RuleBase" id="RU364063"/>
    </source>
</evidence>
<dbReference type="InterPro" id="IPR050238">
    <property type="entry name" value="DNA_Rep/Repair_Clamp_Loader"/>
</dbReference>
<dbReference type="CDD" id="cd00009">
    <property type="entry name" value="AAA"/>
    <property type="match status" value="1"/>
</dbReference>
<evidence type="ECO:0000259" key="10">
    <source>
        <dbReference type="SMART" id="SM00382"/>
    </source>
</evidence>
<keyword evidence="8 11" id="KW-0808">Transferase</keyword>
<keyword evidence="5 8" id="KW-0067">ATP-binding</keyword>
<dbReference type="InterPro" id="IPR012763">
    <property type="entry name" value="DNA_pol_III_sug/sutau_N"/>
</dbReference>
<feature type="domain" description="AAA+ ATPase" evidence="10">
    <location>
        <begin position="35"/>
        <end position="177"/>
    </location>
</feature>
<dbReference type="InterPro" id="IPR045085">
    <property type="entry name" value="HLD_clamp_pol_III_gamma_tau"/>
</dbReference>
<evidence type="ECO:0000256" key="1">
    <source>
        <dbReference type="ARBA" id="ARBA00006360"/>
    </source>
</evidence>
<keyword evidence="4" id="KW-0862">Zinc</keyword>
<evidence type="ECO:0000256" key="4">
    <source>
        <dbReference type="ARBA" id="ARBA00022833"/>
    </source>
</evidence>
<dbReference type="NCBIfam" id="NF004549">
    <property type="entry name" value="PRK05896.1"/>
    <property type="match status" value="1"/>
</dbReference>
<name>A0ABT5GBA9_9MOLU</name>
<evidence type="ECO:0000256" key="3">
    <source>
        <dbReference type="ARBA" id="ARBA00022741"/>
    </source>
</evidence>
<dbReference type="InterPro" id="IPR027417">
    <property type="entry name" value="P-loop_NTPase"/>
</dbReference>
<dbReference type="Proteomes" id="UP001220940">
    <property type="component" value="Unassembled WGS sequence"/>
</dbReference>
<keyword evidence="6 8" id="KW-0239">DNA-directed DNA polymerase</keyword>
<comment type="function">
    <text evidence="8">DNA polymerase III is a complex, multichain enzyme responsible for most of the replicative synthesis in bacteria. This DNA polymerase also exhibits 3' to 5' exonuclease activity.</text>
</comment>
<dbReference type="RefSeq" id="WP_255034794.1">
    <property type="nucleotide sequence ID" value="NZ_CP101414.1"/>
</dbReference>
<dbReference type="NCBIfam" id="TIGR02397">
    <property type="entry name" value="dnaX_nterm"/>
    <property type="match status" value="1"/>
</dbReference>
<keyword evidence="8" id="KW-0235">DNA replication</keyword>
<feature type="region of interest" description="Disordered" evidence="9">
    <location>
        <begin position="385"/>
        <end position="420"/>
    </location>
</feature>
<protein>
    <recommendedName>
        <fullName evidence="8">DNA polymerase III subunit gamma/tau</fullName>
        <ecNumber evidence="8">2.7.7.7</ecNumber>
    </recommendedName>
</protein>
<keyword evidence="3 8" id="KW-0547">Nucleotide-binding</keyword>
<dbReference type="GO" id="GO:0003887">
    <property type="term" value="F:DNA-directed DNA polymerase activity"/>
    <property type="evidence" value="ECO:0007669"/>
    <property type="project" value="UniProtKB-EC"/>
</dbReference>
<evidence type="ECO:0000313" key="11">
    <source>
        <dbReference type="EMBL" id="MDC4182173.1"/>
    </source>
</evidence>
<organism evidence="11 12">
    <name type="scientific">Mycoplasma bradburyae</name>
    <dbReference type="NCBI Taxonomy" id="2963128"/>
    <lineage>
        <taxon>Bacteria</taxon>
        <taxon>Bacillati</taxon>
        <taxon>Mycoplasmatota</taxon>
        <taxon>Mollicutes</taxon>
        <taxon>Mycoplasmataceae</taxon>
        <taxon>Mycoplasma</taxon>
    </lineage>
</organism>
<keyword evidence="2" id="KW-0479">Metal-binding</keyword>
<dbReference type="Gene3D" id="1.10.8.60">
    <property type="match status" value="1"/>
</dbReference>
<comment type="catalytic activity">
    <reaction evidence="7 8">
        <text>DNA(n) + a 2'-deoxyribonucleoside 5'-triphosphate = DNA(n+1) + diphosphate</text>
        <dbReference type="Rhea" id="RHEA:22508"/>
        <dbReference type="Rhea" id="RHEA-COMP:17339"/>
        <dbReference type="Rhea" id="RHEA-COMP:17340"/>
        <dbReference type="ChEBI" id="CHEBI:33019"/>
        <dbReference type="ChEBI" id="CHEBI:61560"/>
        <dbReference type="ChEBI" id="CHEBI:173112"/>
        <dbReference type="EC" id="2.7.7.7"/>
    </reaction>
</comment>
<comment type="similarity">
    <text evidence="1 8">Belongs to the DnaX/STICHEL family.</text>
</comment>
<sequence>MINFYQKYRPNNLSNIIGQSHVTNILLKASANDQLATAYIFQGTRGIGKTSISKILAKAYNCLNKKNGDVCNQCTACTLINENKAQDVYELDAATNNGVDEIRRIIDAINYAPMNLAKKVYILDEAHMLSNGAWNALLKTLEEPPKHVAFIFATTEFHKIPLTVVSRCQSFNFKKLDKKDIVDVLKNVVKNEDIKIDDSAINKIADLASGSARDSLSILQQLSFDKNNKITIDKIDETFGLINLEMKLIFLELFNEKNVQGIIDLLNDAETKGINFVLFIQDILAILIDVLVYEKTSNPILLKTLDEKQVNKLNLSNLNVLSLSESINQLLSSRITHNNIKESLLLMALSYFEKYGYETQNITKKNNNKTDVKLFDKNDSNETIKTEEKSGKFEEKQLRKVEQKQTKNKEENNDSNNLIEEKKFDDNLLKENLDKTTLIKTKKTNPDEVEFNKDTQKDEVVKAFNENRINEYLRAVAMSVFKNKKLSNSELKTNFIETQNKFKKGDNSENDLYDNIDLYLDQSALFMVTDKAAILLIEDDNVAEILNSQDYDNNRVLTINHIFKKEIYIFAITKEKLNKIFAEIQTIKDSDKINYYNNLYESLDVDILRRIKKQRNIVENIYDKLRKPE</sequence>
<dbReference type="PANTHER" id="PTHR11669:SF0">
    <property type="entry name" value="PROTEIN STICHEL-LIKE 2"/>
    <property type="match status" value="1"/>
</dbReference>
<dbReference type="SUPFAM" id="SSF52540">
    <property type="entry name" value="P-loop containing nucleoside triphosphate hydrolases"/>
    <property type="match status" value="1"/>
</dbReference>
<keyword evidence="8 11" id="KW-0548">Nucleotidyltransferase</keyword>
<accession>A0ABT5GBA9</accession>
<dbReference type="Gene3D" id="3.40.50.300">
    <property type="entry name" value="P-loop containing nucleotide triphosphate hydrolases"/>
    <property type="match status" value="1"/>
</dbReference>
<reference evidence="11" key="1">
    <citation type="submission" date="2021-11" db="EMBL/GenBank/DDBJ databases">
        <title>Description of Mycoplasma bradburyaesp. nov.from sea birds: a tribute to a great mycoplasmologist.</title>
        <authorList>
            <person name="Ramirez A.S."/>
            <person name="Poveda C."/>
            <person name="Suarez-Perez A."/>
            <person name="Rosales R.S."/>
            <person name="Dijkman R."/>
            <person name="Feberwee A."/>
            <person name="Spergser J."/>
            <person name="Szostak M.P."/>
            <person name="Ressel L."/>
            <person name="Calabuig P."/>
            <person name="Catania S."/>
            <person name="Gobbo F."/>
            <person name="Timofte D."/>
            <person name="Poveda J.B."/>
        </authorList>
    </citation>
    <scope>NUCLEOTIDE SEQUENCE [LARGE SCALE GENOMIC DNA]</scope>
    <source>
        <strain evidence="11">T158</strain>
    </source>
</reference>
<dbReference type="SMART" id="SM00382">
    <property type="entry name" value="AAA"/>
    <property type="match status" value="1"/>
</dbReference>
<evidence type="ECO:0000256" key="6">
    <source>
        <dbReference type="ARBA" id="ARBA00022932"/>
    </source>
</evidence>
<keyword evidence="12" id="KW-1185">Reference proteome</keyword>
<dbReference type="EC" id="2.7.7.7" evidence="8"/>
<evidence type="ECO:0000313" key="12">
    <source>
        <dbReference type="Proteomes" id="UP001220940"/>
    </source>
</evidence>
<dbReference type="CDD" id="cd18137">
    <property type="entry name" value="HLD_clamp_pol_III_gamma_tau"/>
    <property type="match status" value="1"/>
</dbReference>
<dbReference type="Pfam" id="PF22608">
    <property type="entry name" value="DNAX_ATPase_lid"/>
    <property type="match status" value="1"/>
</dbReference>
<dbReference type="PANTHER" id="PTHR11669">
    <property type="entry name" value="REPLICATION FACTOR C / DNA POLYMERASE III GAMMA-TAU SUBUNIT"/>
    <property type="match status" value="1"/>
</dbReference>
<proteinExistence type="inferred from homology"/>
<dbReference type="InterPro" id="IPR003593">
    <property type="entry name" value="AAA+_ATPase"/>
</dbReference>
<evidence type="ECO:0000256" key="5">
    <source>
        <dbReference type="ARBA" id="ARBA00022840"/>
    </source>
</evidence>
<evidence type="ECO:0000256" key="9">
    <source>
        <dbReference type="SAM" id="MobiDB-lite"/>
    </source>
</evidence>
<evidence type="ECO:0000256" key="2">
    <source>
        <dbReference type="ARBA" id="ARBA00022723"/>
    </source>
</evidence>
<comment type="subunit">
    <text evidence="8">DNA polymerase III contains a core (composed of alpha, epsilon and theta chains) that associates with a tau subunit. This core dimerizes to form the POLIII' complex. PolIII' associates with the gamma complex (composed of gamma, delta, delta', psi and chi chains) and with the beta chain to form the complete DNA polymerase III complex.</text>
</comment>
<evidence type="ECO:0000256" key="7">
    <source>
        <dbReference type="ARBA" id="ARBA00049244"/>
    </source>
</evidence>
<gene>
    <name evidence="8 11" type="primary">dnaX</name>
    <name evidence="11" type="ORF">LNO68_03195</name>
</gene>
<dbReference type="EMBL" id="JAJHZM010000013">
    <property type="protein sequence ID" value="MDC4182173.1"/>
    <property type="molecule type" value="Genomic_DNA"/>
</dbReference>